<feature type="non-terminal residue" evidence="2">
    <location>
        <position position="536"/>
    </location>
</feature>
<feature type="region of interest" description="Disordered" evidence="1">
    <location>
        <begin position="425"/>
        <end position="536"/>
    </location>
</feature>
<feature type="compositionally biased region" description="Polar residues" evidence="1">
    <location>
        <begin position="311"/>
        <end position="322"/>
    </location>
</feature>
<feature type="region of interest" description="Disordered" evidence="1">
    <location>
        <begin position="1"/>
        <end position="56"/>
    </location>
</feature>
<name>A0A0H2U8N9_MAGP6</name>
<dbReference type="AlphaFoldDB" id="A0A0H2U8N9"/>
<feature type="compositionally biased region" description="Low complexity" evidence="1">
    <location>
        <begin position="511"/>
        <end position="525"/>
    </location>
</feature>
<dbReference type="VEuPathDB" id="FungiDB:MAPG_11590"/>
<feature type="compositionally biased region" description="Low complexity" evidence="1">
    <location>
        <begin position="476"/>
        <end position="492"/>
    </location>
</feature>
<feature type="region of interest" description="Disordered" evidence="1">
    <location>
        <begin position="287"/>
        <end position="401"/>
    </location>
</feature>
<sequence length="536" mass="55802">MAAADGSEPGPASGTDREGHGSRPRLTAAAGGNDGQAGQRTAELSGGDSKDSHRRQALRQLARRMAGPIRASETWWWQAMASCQAEMKGAEQVQHSPGRGAKGMAISRDAGSDVMRNQIGMTRRSGQGSQRLPMCQCRSTDGGAAGLAAQQSRRGERGQGGEATTGVSALISRIPGVRPLGPGAQAGHGSESGTDDWSPVLLLCLVLALFGSPAFIVVWTGSLHRSLWGRWDQTVLHGAVAVVEKGFGLRFSAASKERCSRRSATFGATYDLNDPAENTLTQVQHRFGKSKGPANTTSQPANEAEPRNGRRQLQGSTTTGPTASDGKDSKPPRTGLGLREGEGAAGDVKVSLPPQLDLRDRRFQLGSAATGGAAPSATEAQAQAQAQLEPQTSTSSSSSYDVPGAAAAVALAAALHAGAGALAHAGVGSSSSTAHGASASARHHHHHHQHNHNQPAVSPSALLLDPTQRHPKRRVSTSGTSGTGSETPPTSSAKASNQREKTRSEEQQSHTPSRTPRTRSPSQRQQQRKACSPGRY</sequence>
<feature type="compositionally biased region" description="Basic residues" evidence="1">
    <location>
        <begin position="441"/>
        <end position="451"/>
    </location>
</feature>
<dbReference type="EMBL" id="GL876983">
    <property type="protein sequence ID" value="KLU92645.1"/>
    <property type="molecule type" value="Genomic_DNA"/>
</dbReference>
<reference evidence="2" key="1">
    <citation type="submission" date="2010-05" db="EMBL/GenBank/DDBJ databases">
        <title>The Genome Sequence of Magnaporthe poae strain ATCC 64411.</title>
        <authorList>
            <consortium name="The Broad Institute Genome Sequencing Platform"/>
            <consortium name="Broad Institute Genome Sequencing Center for Infectious Disease"/>
            <person name="Ma L.-J."/>
            <person name="Dead R."/>
            <person name="Young S."/>
            <person name="Zeng Q."/>
            <person name="Koehrsen M."/>
            <person name="Alvarado L."/>
            <person name="Berlin A."/>
            <person name="Chapman S.B."/>
            <person name="Chen Z."/>
            <person name="Freedman E."/>
            <person name="Gellesch M."/>
            <person name="Goldberg J."/>
            <person name="Griggs A."/>
            <person name="Gujja S."/>
            <person name="Heilman E.R."/>
            <person name="Heiman D."/>
            <person name="Hepburn T."/>
            <person name="Howarth C."/>
            <person name="Jen D."/>
            <person name="Larson L."/>
            <person name="Mehta T."/>
            <person name="Neiman D."/>
            <person name="Pearson M."/>
            <person name="Roberts A."/>
            <person name="Saif S."/>
            <person name="Shea T."/>
            <person name="Shenoy N."/>
            <person name="Sisk P."/>
            <person name="Stolte C."/>
            <person name="Sykes S."/>
            <person name="Walk T."/>
            <person name="White J."/>
            <person name="Yandava C."/>
            <person name="Haas B."/>
            <person name="Nusbaum C."/>
            <person name="Birren B."/>
        </authorList>
    </citation>
    <scope>NUCLEOTIDE SEQUENCE</scope>
    <source>
        <strain evidence="2">ATCC 64411</strain>
    </source>
</reference>
<accession>A0A0H2U8N9</accession>
<feature type="compositionally biased region" description="Low complexity" evidence="1">
    <location>
        <begin position="425"/>
        <end position="440"/>
    </location>
</feature>
<proteinExistence type="predicted"/>
<feature type="compositionally biased region" description="Low complexity" evidence="1">
    <location>
        <begin position="366"/>
        <end position="401"/>
    </location>
</feature>
<feature type="compositionally biased region" description="Low complexity" evidence="1">
    <location>
        <begin position="28"/>
        <end position="39"/>
    </location>
</feature>
<protein>
    <submittedName>
        <fullName evidence="2">Uncharacterized protein</fullName>
    </submittedName>
</protein>
<evidence type="ECO:0000313" key="2">
    <source>
        <dbReference type="EMBL" id="KLU92645.1"/>
    </source>
</evidence>
<organism evidence="2">
    <name type="scientific">Magnaporthiopsis poae (strain ATCC 64411 / 73-15)</name>
    <name type="common">Kentucky bluegrass fungus</name>
    <name type="synonym">Magnaporthe poae</name>
    <dbReference type="NCBI Taxonomy" id="644358"/>
    <lineage>
        <taxon>Eukaryota</taxon>
        <taxon>Fungi</taxon>
        <taxon>Dikarya</taxon>
        <taxon>Ascomycota</taxon>
        <taxon>Pezizomycotina</taxon>
        <taxon>Sordariomycetes</taxon>
        <taxon>Sordariomycetidae</taxon>
        <taxon>Magnaporthales</taxon>
        <taxon>Magnaporthaceae</taxon>
        <taxon>Magnaporthiopsis</taxon>
    </lineage>
</organism>
<reference evidence="2" key="2">
    <citation type="submission" date="2011-03" db="EMBL/GenBank/DDBJ databases">
        <title>Annotation of Magnaporthe poae ATCC 64411.</title>
        <authorList>
            <person name="Ma L.-J."/>
            <person name="Dead R."/>
            <person name="Young S.K."/>
            <person name="Zeng Q."/>
            <person name="Gargeya S."/>
            <person name="Fitzgerald M."/>
            <person name="Haas B."/>
            <person name="Abouelleil A."/>
            <person name="Alvarado L."/>
            <person name="Arachchi H.M."/>
            <person name="Berlin A."/>
            <person name="Brown A."/>
            <person name="Chapman S.B."/>
            <person name="Chen Z."/>
            <person name="Dunbar C."/>
            <person name="Freedman E."/>
            <person name="Gearin G."/>
            <person name="Gellesch M."/>
            <person name="Goldberg J."/>
            <person name="Griggs A."/>
            <person name="Gujja S."/>
            <person name="Heiman D."/>
            <person name="Howarth C."/>
            <person name="Larson L."/>
            <person name="Lui A."/>
            <person name="MacDonald P.J.P."/>
            <person name="Mehta T."/>
            <person name="Montmayeur A."/>
            <person name="Murphy C."/>
            <person name="Neiman D."/>
            <person name="Pearson M."/>
            <person name="Priest M."/>
            <person name="Roberts A."/>
            <person name="Saif S."/>
            <person name="Shea T."/>
            <person name="Shenoy N."/>
            <person name="Sisk P."/>
            <person name="Stolte C."/>
            <person name="Sykes S."/>
            <person name="Yandava C."/>
            <person name="Wortman J."/>
            <person name="Nusbaum C."/>
            <person name="Birren B."/>
        </authorList>
    </citation>
    <scope>NUCLEOTIDE SEQUENCE</scope>
    <source>
        <strain evidence="2">ATCC 64411</strain>
    </source>
</reference>
<feature type="compositionally biased region" description="Basic and acidic residues" evidence="1">
    <location>
        <begin position="497"/>
        <end position="508"/>
    </location>
</feature>
<gene>
    <name evidence="2" type="ORF">MAPG_11590</name>
</gene>
<evidence type="ECO:0000256" key="1">
    <source>
        <dbReference type="SAM" id="MobiDB-lite"/>
    </source>
</evidence>